<gene>
    <name evidence="1" type="ORF">NE619_17880</name>
</gene>
<protein>
    <submittedName>
        <fullName evidence="1">Uncharacterized protein</fullName>
    </submittedName>
</protein>
<comment type="caution">
    <text evidence="1">The sequence shown here is derived from an EMBL/GenBank/DDBJ whole genome shotgun (WGS) entry which is preliminary data.</text>
</comment>
<organism evidence="1 2">
    <name type="scientific">Anaerovorax odorimutans</name>
    <dbReference type="NCBI Taxonomy" id="109327"/>
    <lineage>
        <taxon>Bacteria</taxon>
        <taxon>Bacillati</taxon>
        <taxon>Bacillota</taxon>
        <taxon>Clostridia</taxon>
        <taxon>Peptostreptococcales</taxon>
        <taxon>Anaerovoracaceae</taxon>
        <taxon>Anaerovorax</taxon>
    </lineage>
</organism>
<proteinExistence type="predicted"/>
<accession>A0ABT1RTR1</accession>
<dbReference type="Proteomes" id="UP001524502">
    <property type="component" value="Unassembled WGS sequence"/>
</dbReference>
<evidence type="ECO:0000313" key="2">
    <source>
        <dbReference type="Proteomes" id="UP001524502"/>
    </source>
</evidence>
<sequence>MTKDEFNTKIWQFYLQLEDDFYSTLRYVEFSNDNFSTYSKEYTKQLLSIGSEVDIVCKALCERVNADAQRKNITDYAKILCGYNGLTDAKVSVNLTKEEFIPFAGWSEADSPFWWKAYNEIKHGRLDDDNHKKGSLKNVYTTLAGLFVLNRYLCKDICRGKTMQEPEECSKLFKMVGWPIRKSLGSGFMQAVSGNGNLSLIHE</sequence>
<dbReference type="EMBL" id="JANFXK010000049">
    <property type="protein sequence ID" value="MCQ4638602.1"/>
    <property type="molecule type" value="Genomic_DNA"/>
</dbReference>
<name>A0ABT1RTR1_9FIRM</name>
<dbReference type="RefSeq" id="WP_256133808.1">
    <property type="nucleotide sequence ID" value="NZ_JANFXK010000049.1"/>
</dbReference>
<keyword evidence="2" id="KW-1185">Reference proteome</keyword>
<reference evidence="1 2" key="1">
    <citation type="submission" date="2022-06" db="EMBL/GenBank/DDBJ databases">
        <title>Isolation of gut microbiota from human fecal samples.</title>
        <authorList>
            <person name="Pamer E.G."/>
            <person name="Barat B."/>
            <person name="Waligurski E."/>
            <person name="Medina S."/>
            <person name="Paddock L."/>
            <person name="Mostad J."/>
        </authorList>
    </citation>
    <scope>NUCLEOTIDE SEQUENCE [LARGE SCALE GENOMIC DNA]</scope>
    <source>
        <strain evidence="1 2">SL.3.17</strain>
    </source>
</reference>
<evidence type="ECO:0000313" key="1">
    <source>
        <dbReference type="EMBL" id="MCQ4638602.1"/>
    </source>
</evidence>